<dbReference type="FunFam" id="2.40.50.140:FF:000317">
    <property type="entry name" value="Replication protein A2"/>
    <property type="match status" value="1"/>
</dbReference>
<dbReference type="GO" id="GO:0035861">
    <property type="term" value="C:site of double-strand break"/>
    <property type="evidence" value="ECO:0000318"/>
    <property type="project" value="GO_Central"/>
</dbReference>
<dbReference type="InterPro" id="IPR014892">
    <property type="entry name" value="RPA_C"/>
</dbReference>
<dbReference type="KEGG" id="ago:AGOS_ADL176W"/>
<reference evidence="8 9" key="1">
    <citation type="journal article" date="2004" name="Science">
        <title>The Ashbya gossypii genome as a tool for mapping the ancient Saccharomyces cerevisiae genome.</title>
        <authorList>
            <person name="Dietrich F.S."/>
            <person name="Voegeli S."/>
            <person name="Brachat S."/>
            <person name="Lerch A."/>
            <person name="Gates K."/>
            <person name="Steiner S."/>
            <person name="Mohr C."/>
            <person name="Pohlmann R."/>
            <person name="Luedi P."/>
            <person name="Choi S."/>
            <person name="Wing R.A."/>
            <person name="Flavier A."/>
            <person name="Gaffney T.D."/>
            <person name="Philippsen P."/>
        </authorList>
    </citation>
    <scope>NUCLEOTIDE SEQUENCE [LARGE SCALE GENOMIC DNA]</scope>
    <source>
        <strain evidence="9">ATCC 10895 / CBS 109.51 / FGSC 9923 / NRRL Y-1056</strain>
    </source>
</reference>
<dbReference type="AlphaFoldDB" id="Q75AU6"/>
<comment type="subcellular location">
    <subcellularLocation>
        <location evidence="1">Nucleus</location>
    </subcellularLocation>
</comment>
<dbReference type="Gene3D" id="2.40.50.140">
    <property type="entry name" value="Nucleic acid-binding proteins"/>
    <property type="match status" value="1"/>
</dbReference>
<evidence type="ECO:0000313" key="8">
    <source>
        <dbReference type="EMBL" id="AAS51744.1"/>
    </source>
</evidence>
<dbReference type="CDD" id="cd04478">
    <property type="entry name" value="RPA2_DBD_D"/>
    <property type="match status" value="1"/>
</dbReference>
<dbReference type="HOGENOM" id="CLU_051033_0_0_1"/>
<evidence type="ECO:0000313" key="9">
    <source>
        <dbReference type="Proteomes" id="UP000000591"/>
    </source>
</evidence>
<dbReference type="PANTHER" id="PTHR13989:SF16">
    <property type="entry name" value="REPLICATION PROTEIN A2"/>
    <property type="match status" value="1"/>
</dbReference>
<name>Q75AU6_EREGS</name>
<dbReference type="SUPFAM" id="SSF46785">
    <property type="entry name" value="Winged helix' DNA-binding domain"/>
    <property type="match status" value="1"/>
</dbReference>
<evidence type="ECO:0000256" key="3">
    <source>
        <dbReference type="ARBA" id="ARBA00022705"/>
    </source>
</evidence>
<gene>
    <name evidence="8" type="ORF">AGOS_ADL176W</name>
</gene>
<dbReference type="GO" id="GO:0007004">
    <property type="term" value="P:telomere maintenance via telomerase"/>
    <property type="evidence" value="ECO:0007669"/>
    <property type="project" value="EnsemblFungi"/>
</dbReference>
<protein>
    <submittedName>
        <fullName evidence="8">ADL176Wp</fullName>
    </submittedName>
</protein>
<dbReference type="GO" id="GO:0005662">
    <property type="term" value="C:DNA replication factor A complex"/>
    <property type="evidence" value="ECO:0000318"/>
    <property type="project" value="GO_Central"/>
</dbReference>
<feature type="domain" description="Replication protein A C-terminal" evidence="7">
    <location>
        <begin position="194"/>
        <end position="270"/>
    </location>
</feature>
<dbReference type="SUPFAM" id="SSF50249">
    <property type="entry name" value="Nucleic acid-binding proteins"/>
    <property type="match status" value="1"/>
</dbReference>
<dbReference type="GO" id="GO:0000781">
    <property type="term" value="C:chromosome, telomeric region"/>
    <property type="evidence" value="ECO:0000318"/>
    <property type="project" value="GO_Central"/>
</dbReference>
<dbReference type="STRING" id="284811.Q75AU6"/>
<feature type="region of interest" description="Disordered" evidence="6">
    <location>
        <begin position="12"/>
        <end position="37"/>
    </location>
</feature>
<dbReference type="GO" id="GO:0006260">
    <property type="term" value="P:DNA replication"/>
    <property type="evidence" value="ECO:0000318"/>
    <property type="project" value="GO_Central"/>
</dbReference>
<accession>Q75AU6</accession>
<dbReference type="GO" id="GO:0003697">
    <property type="term" value="F:single-stranded DNA binding"/>
    <property type="evidence" value="ECO:0000318"/>
    <property type="project" value="GO_Central"/>
</dbReference>
<dbReference type="FunCoup" id="Q75AU6">
    <property type="interactions" value="927"/>
</dbReference>
<keyword evidence="9" id="KW-1185">Reference proteome</keyword>
<evidence type="ECO:0000256" key="6">
    <source>
        <dbReference type="SAM" id="MobiDB-lite"/>
    </source>
</evidence>
<dbReference type="GO" id="GO:0003690">
    <property type="term" value="F:double-stranded DNA binding"/>
    <property type="evidence" value="ECO:0007669"/>
    <property type="project" value="EnsemblFungi"/>
</dbReference>
<dbReference type="GO" id="GO:0030491">
    <property type="term" value="P:heteroduplex formation"/>
    <property type="evidence" value="ECO:0007669"/>
    <property type="project" value="EnsemblFungi"/>
</dbReference>
<dbReference type="OMA" id="SFGNKRY"/>
<dbReference type="PIRSF" id="PIRSF036949">
    <property type="entry name" value="RPA32"/>
    <property type="match status" value="1"/>
</dbReference>
<dbReference type="GO" id="GO:0000794">
    <property type="term" value="C:condensed nuclear chromosome"/>
    <property type="evidence" value="ECO:0007669"/>
    <property type="project" value="EnsemblFungi"/>
</dbReference>
<evidence type="ECO:0000256" key="1">
    <source>
        <dbReference type="ARBA" id="ARBA00004123"/>
    </source>
</evidence>
<dbReference type="eggNOG" id="KOG3108">
    <property type="taxonomic scope" value="Eukaryota"/>
</dbReference>
<dbReference type="GO" id="GO:0006289">
    <property type="term" value="P:nucleotide-excision repair"/>
    <property type="evidence" value="ECO:0000318"/>
    <property type="project" value="GO_Central"/>
</dbReference>
<keyword evidence="3" id="KW-0235">DNA replication</keyword>
<organism evidence="8 9">
    <name type="scientific">Eremothecium gossypii (strain ATCC 10895 / CBS 109.51 / FGSC 9923 / NRRL Y-1056)</name>
    <name type="common">Yeast</name>
    <name type="synonym">Ashbya gossypii</name>
    <dbReference type="NCBI Taxonomy" id="284811"/>
    <lineage>
        <taxon>Eukaryota</taxon>
        <taxon>Fungi</taxon>
        <taxon>Dikarya</taxon>
        <taxon>Ascomycota</taxon>
        <taxon>Saccharomycotina</taxon>
        <taxon>Saccharomycetes</taxon>
        <taxon>Saccharomycetales</taxon>
        <taxon>Saccharomycetaceae</taxon>
        <taxon>Eremothecium</taxon>
    </lineage>
</organism>
<keyword evidence="4" id="KW-0238">DNA-binding</keyword>
<dbReference type="RefSeq" id="NP_983920.1">
    <property type="nucleotide sequence ID" value="NM_209273.1"/>
</dbReference>
<dbReference type="InterPro" id="IPR036390">
    <property type="entry name" value="WH_DNA-bd_sf"/>
</dbReference>
<dbReference type="InterPro" id="IPR036388">
    <property type="entry name" value="WH-like_DNA-bd_sf"/>
</dbReference>
<dbReference type="GO" id="GO:0000722">
    <property type="term" value="P:telomere maintenance via recombination"/>
    <property type="evidence" value="ECO:0007669"/>
    <property type="project" value="EnsemblFungi"/>
</dbReference>
<dbReference type="InterPro" id="IPR040260">
    <property type="entry name" value="RFA2-like"/>
</dbReference>
<comment type="similarity">
    <text evidence="2">Belongs to the replication factor A protein 2 family.</text>
</comment>
<dbReference type="InParanoid" id="Q75AU6"/>
<dbReference type="EMBL" id="AE016817">
    <property type="protein sequence ID" value="AAS51744.1"/>
    <property type="molecule type" value="Genomic_DNA"/>
</dbReference>
<dbReference type="GO" id="GO:0006265">
    <property type="term" value="P:DNA topological change"/>
    <property type="evidence" value="ECO:0007669"/>
    <property type="project" value="EnsemblFungi"/>
</dbReference>
<proteinExistence type="inferred from homology"/>
<dbReference type="GO" id="GO:0007131">
    <property type="term" value="P:reciprocal meiotic recombination"/>
    <property type="evidence" value="ECO:0007669"/>
    <property type="project" value="EnsemblFungi"/>
</dbReference>
<sequence>MATYQQPFNEFSTVTGGGFDSQASAGRPGSTGGQSTATLTPVTIKQILEAKQQVQDGPYVVHSMELHNICFVGVVRNVVDNTANVNVTVEDGTGQIEFRQWSNDQKDMERASQGETAEYNSELSQQFQIGNYVKVFATLREFGGKMNIQYALVKPVENFNEVLAHHLAAIKCYALANGRLAPPAAPFNAAAGAQGGQSLFVQDNDYSSAKPATQRILDFCRDQCKDKDANTFSVHTKFIAQSLSMLEDDVRMHCQTLTEQGFIYPTFDENSYFTL</sequence>
<dbReference type="GeneID" id="4620062"/>
<reference evidence="9" key="2">
    <citation type="journal article" date="2013" name="G3 (Bethesda)">
        <title>Genomes of Ashbya fungi isolated from insects reveal four mating-type loci, numerous translocations, lack of transposons, and distinct gene duplications.</title>
        <authorList>
            <person name="Dietrich F.S."/>
            <person name="Voegeli S."/>
            <person name="Kuo S."/>
            <person name="Philippsen P."/>
        </authorList>
    </citation>
    <scope>GENOME REANNOTATION</scope>
    <source>
        <strain evidence="9">ATCC 10895 / CBS 109.51 / FGSC 9923 / NRRL Y-1056</strain>
    </source>
</reference>
<dbReference type="Pfam" id="PF08784">
    <property type="entry name" value="RPA_C"/>
    <property type="match status" value="1"/>
</dbReference>
<dbReference type="Gene3D" id="1.10.10.10">
    <property type="entry name" value="Winged helix-like DNA-binding domain superfamily/Winged helix DNA-binding domain"/>
    <property type="match status" value="1"/>
</dbReference>
<dbReference type="OrthoDB" id="25571at2759"/>
<dbReference type="Proteomes" id="UP000000591">
    <property type="component" value="Chromosome IV"/>
</dbReference>
<evidence type="ECO:0000256" key="2">
    <source>
        <dbReference type="ARBA" id="ARBA00007815"/>
    </source>
</evidence>
<dbReference type="GO" id="GO:0045184">
    <property type="term" value="P:establishment of protein localization"/>
    <property type="evidence" value="ECO:0007669"/>
    <property type="project" value="EnsemblFungi"/>
</dbReference>
<dbReference type="PANTHER" id="PTHR13989">
    <property type="entry name" value="REPLICATION PROTEIN A-RELATED"/>
    <property type="match status" value="1"/>
</dbReference>
<dbReference type="GO" id="GO:0000724">
    <property type="term" value="P:double-strand break repair via homologous recombination"/>
    <property type="evidence" value="ECO:0000318"/>
    <property type="project" value="GO_Central"/>
</dbReference>
<dbReference type="InterPro" id="IPR014646">
    <property type="entry name" value="Rfa2/RPA32"/>
</dbReference>
<evidence type="ECO:0000259" key="7">
    <source>
        <dbReference type="Pfam" id="PF08784"/>
    </source>
</evidence>
<dbReference type="GO" id="GO:0042162">
    <property type="term" value="F:telomeric DNA binding"/>
    <property type="evidence" value="ECO:0000318"/>
    <property type="project" value="GO_Central"/>
</dbReference>
<dbReference type="GO" id="GO:0016567">
    <property type="term" value="P:protein ubiquitination"/>
    <property type="evidence" value="ECO:0007669"/>
    <property type="project" value="EnsemblFungi"/>
</dbReference>
<keyword evidence="5" id="KW-0539">Nucleus</keyword>
<dbReference type="InterPro" id="IPR012340">
    <property type="entry name" value="NA-bd_OB-fold"/>
</dbReference>
<evidence type="ECO:0000256" key="5">
    <source>
        <dbReference type="ARBA" id="ARBA00023242"/>
    </source>
</evidence>
<evidence type="ECO:0000256" key="4">
    <source>
        <dbReference type="ARBA" id="ARBA00023125"/>
    </source>
</evidence>